<comment type="caution">
    <text evidence="2">The sequence shown here is derived from an EMBL/GenBank/DDBJ whole genome shotgun (WGS) entry which is preliminary data.</text>
</comment>
<name>A0A0M0LAN5_9BACI</name>
<evidence type="ECO:0000313" key="2">
    <source>
        <dbReference type="EMBL" id="KOO48165.1"/>
    </source>
</evidence>
<evidence type="ECO:0000256" key="1">
    <source>
        <dbReference type="SAM" id="Coils"/>
    </source>
</evidence>
<evidence type="ECO:0000313" key="3">
    <source>
        <dbReference type="Proteomes" id="UP000037558"/>
    </source>
</evidence>
<sequence>MVGFICKLADGEFVRHEDLKKFELESKLLNQTISELEHERSQKEALQKELELLKENFEQVRTNRQLFTESFDNIKNKFDESANRTKNDIGGIVEFD</sequence>
<reference evidence="3" key="1">
    <citation type="submission" date="2015-08" db="EMBL/GenBank/DDBJ databases">
        <title>Fjat-14210 dsm16467.</title>
        <authorList>
            <person name="Liu B."/>
            <person name="Wang J."/>
            <person name="Zhu Y."/>
            <person name="Liu G."/>
            <person name="Chen Q."/>
            <person name="Chen Z."/>
            <person name="Lan J."/>
            <person name="Che J."/>
            <person name="Ge C."/>
            <person name="Shi H."/>
            <person name="Pan Z."/>
            <person name="Liu X."/>
        </authorList>
    </citation>
    <scope>NUCLEOTIDE SEQUENCE [LARGE SCALE GENOMIC DNA]</scope>
    <source>
        <strain evidence="3">DSM 16467</strain>
    </source>
</reference>
<gene>
    <name evidence="2" type="ORF">AMD01_05000</name>
</gene>
<dbReference type="EMBL" id="LILC01000006">
    <property type="protein sequence ID" value="KOO48165.1"/>
    <property type="molecule type" value="Genomic_DNA"/>
</dbReference>
<keyword evidence="3" id="KW-1185">Reference proteome</keyword>
<dbReference type="PATRIC" id="fig|284581.3.peg.1385"/>
<keyword evidence="1" id="KW-0175">Coiled coil</keyword>
<feature type="coiled-coil region" evidence="1">
    <location>
        <begin position="19"/>
        <end position="63"/>
    </location>
</feature>
<dbReference type="STRING" id="284581.AMD01_05000"/>
<dbReference type="AlphaFoldDB" id="A0A0M0LAN5"/>
<organism evidence="2 3">
    <name type="scientific">Priestia koreensis</name>
    <dbReference type="NCBI Taxonomy" id="284581"/>
    <lineage>
        <taxon>Bacteria</taxon>
        <taxon>Bacillati</taxon>
        <taxon>Bacillota</taxon>
        <taxon>Bacilli</taxon>
        <taxon>Bacillales</taxon>
        <taxon>Bacillaceae</taxon>
        <taxon>Priestia</taxon>
    </lineage>
</organism>
<accession>A0A0M0LAN5</accession>
<dbReference type="Proteomes" id="UP000037558">
    <property type="component" value="Unassembled WGS sequence"/>
</dbReference>
<dbReference type="RefSeq" id="WP_053400314.1">
    <property type="nucleotide sequence ID" value="NZ_LILC01000006.1"/>
</dbReference>
<protein>
    <submittedName>
        <fullName evidence="2">Uncharacterized protein</fullName>
    </submittedName>
</protein>
<proteinExistence type="predicted"/>